<evidence type="ECO:0000256" key="1">
    <source>
        <dbReference type="ARBA" id="ARBA00023125"/>
    </source>
</evidence>
<reference evidence="4 5" key="1">
    <citation type="submission" date="2023-01" db="EMBL/GenBank/DDBJ databases">
        <title>Analysis of 21 Apiospora genomes using comparative genomics revels a genus with tremendous synthesis potential of carbohydrate active enzymes and secondary metabolites.</title>
        <authorList>
            <person name="Sorensen T."/>
        </authorList>
    </citation>
    <scope>NUCLEOTIDE SEQUENCE [LARGE SCALE GENOMIC DNA]</scope>
    <source>
        <strain evidence="4 5">CBS 135458</strain>
    </source>
</reference>
<dbReference type="InterPro" id="IPR006600">
    <property type="entry name" value="HTH_CenpB_DNA-bd_dom"/>
</dbReference>
<dbReference type="GeneID" id="92089389"/>
<dbReference type="SMART" id="SM00674">
    <property type="entry name" value="CENPB"/>
    <property type="match status" value="1"/>
</dbReference>
<dbReference type="Pfam" id="PF03221">
    <property type="entry name" value="HTH_Tnp_Tc5"/>
    <property type="match status" value="1"/>
</dbReference>
<evidence type="ECO:0000313" key="5">
    <source>
        <dbReference type="Proteomes" id="UP001480595"/>
    </source>
</evidence>
<name>A0ABR1VS18_9PEZI</name>
<evidence type="ECO:0000313" key="4">
    <source>
        <dbReference type="EMBL" id="KAK8074018.1"/>
    </source>
</evidence>
<proteinExistence type="predicted"/>
<dbReference type="PROSITE" id="PS51253">
    <property type="entry name" value="HTH_CENPB"/>
    <property type="match status" value="1"/>
</dbReference>
<protein>
    <recommendedName>
        <fullName evidence="3">HTH CENPB-type domain-containing protein</fullName>
    </recommendedName>
</protein>
<comment type="caution">
    <text evidence="4">The sequence shown here is derived from an EMBL/GenBank/DDBJ whole genome shotgun (WGS) entry which is preliminary data.</text>
</comment>
<evidence type="ECO:0000259" key="3">
    <source>
        <dbReference type="PROSITE" id="PS51253"/>
    </source>
</evidence>
<dbReference type="SUPFAM" id="SSF46689">
    <property type="entry name" value="Homeodomain-like"/>
    <property type="match status" value="1"/>
</dbReference>
<dbReference type="InterPro" id="IPR007889">
    <property type="entry name" value="HTH_Psq"/>
</dbReference>
<accession>A0ABR1VS18</accession>
<dbReference type="EMBL" id="JAQQWL010000005">
    <property type="protein sequence ID" value="KAK8074018.1"/>
    <property type="molecule type" value="Genomic_DNA"/>
</dbReference>
<feature type="domain" description="HTH CENPB-type" evidence="3">
    <location>
        <begin position="94"/>
        <end position="167"/>
    </location>
</feature>
<dbReference type="InterPro" id="IPR009057">
    <property type="entry name" value="Homeodomain-like_sf"/>
</dbReference>
<organism evidence="4 5">
    <name type="scientific">Apiospora phragmitis</name>
    <dbReference type="NCBI Taxonomy" id="2905665"/>
    <lineage>
        <taxon>Eukaryota</taxon>
        <taxon>Fungi</taxon>
        <taxon>Dikarya</taxon>
        <taxon>Ascomycota</taxon>
        <taxon>Pezizomycotina</taxon>
        <taxon>Sordariomycetes</taxon>
        <taxon>Xylariomycetidae</taxon>
        <taxon>Amphisphaeriales</taxon>
        <taxon>Apiosporaceae</taxon>
        <taxon>Apiospora</taxon>
    </lineage>
</organism>
<keyword evidence="2" id="KW-0539">Nucleus</keyword>
<keyword evidence="1" id="KW-0238">DNA-binding</keyword>
<evidence type="ECO:0000256" key="2">
    <source>
        <dbReference type="ARBA" id="ARBA00023242"/>
    </source>
</evidence>
<keyword evidence="5" id="KW-1185">Reference proteome</keyword>
<gene>
    <name evidence="4" type="ORF">PG994_004917</name>
</gene>
<dbReference type="Gene3D" id="1.10.10.60">
    <property type="entry name" value="Homeodomain-like"/>
    <property type="match status" value="1"/>
</dbReference>
<dbReference type="Proteomes" id="UP001480595">
    <property type="component" value="Unassembled WGS sequence"/>
</dbReference>
<dbReference type="Pfam" id="PF05225">
    <property type="entry name" value="HTH_psq"/>
    <property type="match status" value="1"/>
</dbReference>
<dbReference type="RefSeq" id="XP_066718493.1">
    <property type="nucleotide sequence ID" value="XM_066856326.1"/>
</dbReference>
<sequence>MANVRGLDTTGTRAIICSEFINFVISAKSGSIRKRIVYALVIVRNGPPNYTEEDLFEAVFDVTDNGMSLNKSAQKHSVPKQTLSARMRGRGGRDKVEKESRLTPGEEQRLVDWIIRQESLGYAPSHAQIRACVVNLLTRDGEDMERSPLGLNWVNRFVHRHEGVKMKLGKRQEAVRFDNFTPKAVN</sequence>